<gene>
    <name evidence="1" type="ORF">ACFY35_26515</name>
</gene>
<keyword evidence="2" id="KW-1185">Reference proteome</keyword>
<sequence length="150" mass="15841">MTTPPRQSARTGLRCPVCDETTRPVPPDEWPLRGFAPTPGASHLDGTPLCPVIGLHGAQPAEPVADPASQPATDHWVYVVAGGETLAVFDSRDCAGIQLAVMHAAALDPIARRMSAAQWDTARALLLADNPAIVITDVRHTRDVGDNPPS</sequence>
<name>A0ABW6WK34_9ACTN</name>
<dbReference type="EMBL" id="JBIAZU010000005">
    <property type="protein sequence ID" value="MFF5293009.1"/>
    <property type="molecule type" value="Genomic_DNA"/>
</dbReference>
<accession>A0ABW6WK34</accession>
<dbReference type="RefSeq" id="WP_084699447.1">
    <property type="nucleotide sequence ID" value="NZ_JBIAZU010000005.1"/>
</dbReference>
<evidence type="ECO:0000313" key="1">
    <source>
        <dbReference type="EMBL" id="MFF5293009.1"/>
    </source>
</evidence>
<comment type="caution">
    <text evidence="1">The sequence shown here is derived from an EMBL/GenBank/DDBJ whole genome shotgun (WGS) entry which is preliminary data.</text>
</comment>
<dbReference type="Proteomes" id="UP001602245">
    <property type="component" value="Unassembled WGS sequence"/>
</dbReference>
<organism evidence="1 2">
    <name type="scientific">Paractinoplanes globisporus</name>
    <dbReference type="NCBI Taxonomy" id="113565"/>
    <lineage>
        <taxon>Bacteria</taxon>
        <taxon>Bacillati</taxon>
        <taxon>Actinomycetota</taxon>
        <taxon>Actinomycetes</taxon>
        <taxon>Micromonosporales</taxon>
        <taxon>Micromonosporaceae</taxon>
        <taxon>Paractinoplanes</taxon>
    </lineage>
</organism>
<evidence type="ECO:0000313" key="2">
    <source>
        <dbReference type="Proteomes" id="UP001602245"/>
    </source>
</evidence>
<reference evidence="1 2" key="1">
    <citation type="submission" date="2024-10" db="EMBL/GenBank/DDBJ databases">
        <title>The Natural Products Discovery Center: Release of the First 8490 Sequenced Strains for Exploring Actinobacteria Biosynthetic Diversity.</title>
        <authorList>
            <person name="Kalkreuter E."/>
            <person name="Kautsar S.A."/>
            <person name="Yang D."/>
            <person name="Bader C.D."/>
            <person name="Teijaro C.N."/>
            <person name="Fluegel L."/>
            <person name="Davis C.M."/>
            <person name="Simpson J.R."/>
            <person name="Lauterbach L."/>
            <person name="Steele A.D."/>
            <person name="Gui C."/>
            <person name="Meng S."/>
            <person name="Li G."/>
            <person name="Viehrig K."/>
            <person name="Ye F."/>
            <person name="Su P."/>
            <person name="Kiefer A.F."/>
            <person name="Nichols A."/>
            <person name="Cepeda A.J."/>
            <person name="Yan W."/>
            <person name="Fan B."/>
            <person name="Jiang Y."/>
            <person name="Adhikari A."/>
            <person name="Zheng C.-J."/>
            <person name="Schuster L."/>
            <person name="Cowan T.M."/>
            <person name="Smanski M.J."/>
            <person name="Chevrette M.G."/>
            <person name="De Carvalho L.P.S."/>
            <person name="Shen B."/>
        </authorList>
    </citation>
    <scope>NUCLEOTIDE SEQUENCE [LARGE SCALE GENOMIC DNA]</scope>
    <source>
        <strain evidence="1 2">NPDC000087</strain>
    </source>
</reference>
<protein>
    <submittedName>
        <fullName evidence="1">Uncharacterized protein</fullName>
    </submittedName>
</protein>
<proteinExistence type="predicted"/>